<protein>
    <submittedName>
        <fullName evidence="2">Putative ABC multidrug transporter SitT</fullName>
    </submittedName>
</protein>
<dbReference type="GO" id="GO:0015421">
    <property type="term" value="F:ABC-type oligopeptide transporter activity"/>
    <property type="evidence" value="ECO:0007669"/>
    <property type="project" value="TreeGrafter"/>
</dbReference>
<dbReference type="EMBL" id="JMSE01001207">
    <property type="protein sequence ID" value="KDN63638.1"/>
    <property type="molecule type" value="Genomic_DNA"/>
</dbReference>
<dbReference type="HOGENOM" id="CLU_1686459_0_0_1"/>
<evidence type="ECO:0000313" key="3">
    <source>
        <dbReference type="Proteomes" id="UP000027238"/>
    </source>
</evidence>
<dbReference type="PANTHER" id="PTHR43394">
    <property type="entry name" value="ATP-DEPENDENT PERMEASE MDL1, MITOCHONDRIAL"/>
    <property type="match status" value="1"/>
</dbReference>
<dbReference type="SUPFAM" id="SSF52540">
    <property type="entry name" value="P-loop containing nucleoside triphosphate hydrolases"/>
    <property type="match status" value="1"/>
</dbReference>
<reference evidence="3" key="1">
    <citation type="journal article" date="2014" name="Genome Announc.">
        <title>Draft genome sequence of Colletotrichum sublineola, a destructive pathogen of cultivated sorghum.</title>
        <authorList>
            <person name="Baroncelli R."/>
            <person name="Sanz-Martin J.M."/>
            <person name="Rech G.E."/>
            <person name="Sukno S.A."/>
            <person name="Thon M.R."/>
        </authorList>
    </citation>
    <scope>NUCLEOTIDE SEQUENCE [LARGE SCALE GENOMIC DNA]</scope>
    <source>
        <strain evidence="3">TX430BB</strain>
    </source>
</reference>
<dbReference type="Proteomes" id="UP000027238">
    <property type="component" value="Unassembled WGS sequence"/>
</dbReference>
<dbReference type="STRING" id="1173701.A0A066X3C4"/>
<sequence>MAVSNGDKLVNRGQRQCVVLVRALIRDPKVLILDEAIALLDSASEHRIQMGVGNVSQEQNLDLCCTPTPHDPKRRRHHSYGHRRRCRANTSCQIGELAKYHSIEEDGMPSRTSTAVESSAASINIEKHGVDPADLAQEAEEKQTTSYSGRTPGWRR</sequence>
<gene>
    <name evidence="2" type="ORF">CSUB01_02317</name>
</gene>
<organism evidence="2 3">
    <name type="scientific">Colletotrichum sublineola</name>
    <name type="common">Sorghum anthracnose fungus</name>
    <dbReference type="NCBI Taxonomy" id="1173701"/>
    <lineage>
        <taxon>Eukaryota</taxon>
        <taxon>Fungi</taxon>
        <taxon>Dikarya</taxon>
        <taxon>Ascomycota</taxon>
        <taxon>Pezizomycotina</taxon>
        <taxon>Sordariomycetes</taxon>
        <taxon>Hypocreomycetidae</taxon>
        <taxon>Glomerellales</taxon>
        <taxon>Glomerellaceae</taxon>
        <taxon>Colletotrichum</taxon>
        <taxon>Colletotrichum graminicola species complex</taxon>
    </lineage>
</organism>
<keyword evidence="3" id="KW-1185">Reference proteome</keyword>
<accession>A0A066X3C4</accession>
<dbReference type="InterPro" id="IPR039421">
    <property type="entry name" value="Type_1_exporter"/>
</dbReference>
<evidence type="ECO:0000313" key="2">
    <source>
        <dbReference type="EMBL" id="KDN63638.1"/>
    </source>
</evidence>
<evidence type="ECO:0000256" key="1">
    <source>
        <dbReference type="SAM" id="MobiDB-lite"/>
    </source>
</evidence>
<comment type="caution">
    <text evidence="2">The sequence shown here is derived from an EMBL/GenBank/DDBJ whole genome shotgun (WGS) entry which is preliminary data.</text>
</comment>
<dbReference type="AlphaFoldDB" id="A0A066X3C4"/>
<proteinExistence type="predicted"/>
<name>A0A066X3C4_COLSU</name>
<dbReference type="OrthoDB" id="6500128at2759"/>
<dbReference type="PANTHER" id="PTHR43394:SF1">
    <property type="entry name" value="ATP-BINDING CASSETTE SUB-FAMILY B MEMBER 10, MITOCHONDRIAL"/>
    <property type="match status" value="1"/>
</dbReference>
<dbReference type="Gene3D" id="3.40.50.300">
    <property type="entry name" value="P-loop containing nucleotide triphosphate hydrolases"/>
    <property type="match status" value="1"/>
</dbReference>
<feature type="region of interest" description="Disordered" evidence="1">
    <location>
        <begin position="128"/>
        <end position="156"/>
    </location>
</feature>
<dbReference type="InterPro" id="IPR027417">
    <property type="entry name" value="P-loop_NTPase"/>
</dbReference>